<name>A0A382DWZ4_9ZZZZ</name>
<evidence type="ECO:0008006" key="2">
    <source>
        <dbReference type="Google" id="ProtNLM"/>
    </source>
</evidence>
<gene>
    <name evidence="1" type="ORF">METZ01_LOCUS195105</name>
</gene>
<accession>A0A382DWZ4</accession>
<protein>
    <recommendedName>
        <fullName evidence="2">DNA primase</fullName>
    </recommendedName>
</protein>
<dbReference type="EMBL" id="UINC01041248">
    <property type="protein sequence ID" value="SVB42251.1"/>
    <property type="molecule type" value="Genomic_DNA"/>
</dbReference>
<reference evidence="1" key="1">
    <citation type="submission" date="2018-05" db="EMBL/GenBank/DDBJ databases">
        <authorList>
            <person name="Lanie J.A."/>
            <person name="Ng W.-L."/>
            <person name="Kazmierczak K.M."/>
            <person name="Andrzejewski T.M."/>
            <person name="Davidsen T.M."/>
            <person name="Wayne K.J."/>
            <person name="Tettelin H."/>
            <person name="Glass J.I."/>
            <person name="Rusch D."/>
            <person name="Podicherti R."/>
            <person name="Tsui H.-C.T."/>
            <person name="Winkler M.E."/>
        </authorList>
    </citation>
    <scope>NUCLEOTIDE SEQUENCE</scope>
</reference>
<dbReference type="AlphaFoldDB" id="A0A382DWZ4"/>
<evidence type="ECO:0000313" key="1">
    <source>
        <dbReference type="EMBL" id="SVB42251.1"/>
    </source>
</evidence>
<organism evidence="1">
    <name type="scientific">marine metagenome</name>
    <dbReference type="NCBI Taxonomy" id="408172"/>
    <lineage>
        <taxon>unclassified sequences</taxon>
        <taxon>metagenomes</taxon>
        <taxon>ecological metagenomes</taxon>
    </lineage>
</organism>
<dbReference type="Gene3D" id="3.40.1360.10">
    <property type="match status" value="1"/>
</dbReference>
<proteinExistence type="inferred from homology"/>
<sequence length="333" mass="39562">MSIYIDVKYLNLLSSRLLLYKQKRDYLWNFRCPICGDSQKKSTKARGYIHRKENDLFYKCHNCGVGKTFSNFLKELDMRLHSEYIMERYKTGENKFSNYKEPKFKFETPKFKKIDLEIPCVKDLEDDHFCKQYVKSRNIELNKYKYLYFAQDFKKWVESLNLDTNYELIEDDPRLVIPFLDKDYNLIAAQGRSLRGGSKLRYVTIKVKENAPKIFGLNTWDENKTTYIVEGPIDSLFVENSIAMAGADLSAYTKMFENTDIVFIYDNEKRNKEIIKKMDRIIADNYKIVIWPKHVTEKDINDMILNNIDVMNIIEHNTYQGLTAKTKLLEFKL</sequence>
<dbReference type="InterPro" id="IPR046392">
    <property type="entry name" value="PRIMASE_T4"/>
</dbReference>
<dbReference type="HAMAP" id="MF_04157">
    <property type="entry name" value="PRIMASE_T4"/>
    <property type="match status" value="1"/>
</dbReference>